<organism evidence="1 2">
    <name type="scientific">Cetobacterium ceti</name>
    <dbReference type="NCBI Taxonomy" id="180163"/>
    <lineage>
        <taxon>Bacteria</taxon>
        <taxon>Fusobacteriati</taxon>
        <taxon>Fusobacteriota</taxon>
        <taxon>Fusobacteriia</taxon>
        <taxon>Fusobacteriales</taxon>
        <taxon>Fusobacteriaceae</taxon>
        <taxon>Cetobacterium</taxon>
    </lineage>
</organism>
<dbReference type="GO" id="GO:0016740">
    <property type="term" value="F:transferase activity"/>
    <property type="evidence" value="ECO:0007669"/>
    <property type="project" value="UniProtKB-KW"/>
</dbReference>
<sequence length="227" mass="27196">MEKYYYRNLEGRILEEAIKNKEYKILNVLKEDRRSKVYLIEVSGKKYVYKIPVEKNTRKWQRVLSIFRGGESKREFKSLDRVLKNGFNGPEPLLYWEKRKWLMVTDSYIISRFIKGCPGEKKDVKIIGKVLEDIHGKGFLHGDSQLPNFMIDGKKIYLIDAKLMRNVYGGFGRAYEFIYLEESYHDILDIYDKESFYYKIAKMLNTYLHKYGDFRKKIKSIFRGKDK</sequence>
<gene>
    <name evidence="1" type="ORF">SAMN02745174_01988</name>
</gene>
<dbReference type="OrthoDB" id="9795390at2"/>
<reference evidence="1 2" key="1">
    <citation type="submission" date="2017-02" db="EMBL/GenBank/DDBJ databases">
        <authorList>
            <person name="Peterson S.W."/>
        </authorList>
    </citation>
    <scope>NUCLEOTIDE SEQUENCE [LARGE SCALE GENOMIC DNA]</scope>
    <source>
        <strain evidence="1 2">ATCC 700028</strain>
    </source>
</reference>
<accession>A0A1T4PMY6</accession>
<keyword evidence="1" id="KW-0808">Transferase</keyword>
<dbReference type="Proteomes" id="UP000191153">
    <property type="component" value="Unassembled WGS sequence"/>
</dbReference>
<dbReference type="SUPFAM" id="SSF56112">
    <property type="entry name" value="Protein kinase-like (PK-like)"/>
    <property type="match status" value="1"/>
</dbReference>
<dbReference type="RefSeq" id="WP_078694442.1">
    <property type="nucleotide sequence ID" value="NZ_FUWX01000015.1"/>
</dbReference>
<keyword evidence="2" id="KW-1185">Reference proteome</keyword>
<proteinExistence type="predicted"/>
<dbReference type="InterPro" id="IPR011009">
    <property type="entry name" value="Kinase-like_dom_sf"/>
</dbReference>
<dbReference type="Pfam" id="PF06176">
    <property type="entry name" value="WaaY"/>
    <property type="match status" value="1"/>
</dbReference>
<protein>
    <submittedName>
        <fullName evidence="1">Heptose II phosphotransferase</fullName>
    </submittedName>
</protein>
<dbReference type="AlphaFoldDB" id="A0A1T4PMY6"/>
<dbReference type="InterPro" id="IPR009330">
    <property type="entry name" value="LipoPS_heptP_kinase"/>
</dbReference>
<dbReference type="EMBL" id="FUWX01000015">
    <property type="protein sequence ID" value="SJZ92920.1"/>
    <property type="molecule type" value="Genomic_DNA"/>
</dbReference>
<name>A0A1T4PMY6_9FUSO</name>
<evidence type="ECO:0000313" key="1">
    <source>
        <dbReference type="EMBL" id="SJZ92920.1"/>
    </source>
</evidence>
<dbReference type="Gene3D" id="1.10.510.10">
    <property type="entry name" value="Transferase(Phosphotransferase) domain 1"/>
    <property type="match status" value="1"/>
</dbReference>
<evidence type="ECO:0000313" key="2">
    <source>
        <dbReference type="Proteomes" id="UP000191153"/>
    </source>
</evidence>
<dbReference type="STRING" id="180163.SAMN02745174_01988"/>